<dbReference type="GO" id="GO:0005739">
    <property type="term" value="C:mitochondrion"/>
    <property type="evidence" value="ECO:0007669"/>
    <property type="project" value="TreeGrafter"/>
</dbReference>
<dbReference type="GO" id="GO:0034553">
    <property type="term" value="P:mitochondrial respiratory chain complex II assembly"/>
    <property type="evidence" value="ECO:0007669"/>
    <property type="project" value="TreeGrafter"/>
</dbReference>
<dbReference type="AlphaFoldDB" id="A0A2G5VEA7"/>
<feature type="compositionally biased region" description="Basic and acidic residues" evidence="3">
    <location>
        <begin position="28"/>
        <end position="40"/>
    </location>
</feature>
<feature type="region of interest" description="Disordered" evidence="3">
    <location>
        <begin position="28"/>
        <end position="99"/>
    </location>
</feature>
<evidence type="ECO:0000256" key="1">
    <source>
        <dbReference type="ARBA" id="ARBA00005701"/>
    </source>
</evidence>
<comment type="similarity">
    <text evidence="1">Belongs to the SDHAF4 family.</text>
</comment>
<comment type="caution">
    <text evidence="4">The sequence shown here is derived from an EMBL/GenBank/DDBJ whole genome shotgun (WGS) entry which is preliminary data.</text>
</comment>
<sequence length="99" mass="11025">MVFVSKTVTGGMLRQLSRLTLNSLRRFSDKPKQSLKEKAMANKTPKGSLDKTEVPQYEDPHLKKHPGGVNKKTGEVGGPAGPEPTRYGDWERKGRVTDF</sequence>
<protein>
    <recommendedName>
        <fullName evidence="2">Succinate dehydrogenase assembly factor 4, mitochondrial</fullName>
    </recommendedName>
</protein>
<evidence type="ECO:0000256" key="3">
    <source>
        <dbReference type="SAM" id="MobiDB-lite"/>
    </source>
</evidence>
<proteinExistence type="inferred from homology"/>
<accession>A0A2G5VEA7</accession>
<evidence type="ECO:0000313" key="4">
    <source>
        <dbReference type="EMBL" id="PIC50109.1"/>
    </source>
</evidence>
<reference evidence="5" key="1">
    <citation type="submission" date="2017-10" db="EMBL/GenBank/DDBJ databases">
        <title>Rapid genome shrinkage in a self-fertile nematode reveals novel sperm competition proteins.</title>
        <authorList>
            <person name="Yin D."/>
            <person name="Schwarz E.M."/>
            <person name="Thomas C.G."/>
            <person name="Felde R.L."/>
            <person name="Korf I.F."/>
            <person name="Cutter A.D."/>
            <person name="Schartner C.M."/>
            <person name="Ralston E.J."/>
            <person name="Meyer B.J."/>
            <person name="Haag E.S."/>
        </authorList>
    </citation>
    <scope>NUCLEOTIDE SEQUENCE [LARGE SCALE GENOMIC DNA]</scope>
    <source>
        <strain evidence="5">JU1422</strain>
    </source>
</reference>
<dbReference type="InterPro" id="IPR012875">
    <property type="entry name" value="SDHF4"/>
</dbReference>
<dbReference type="EMBL" id="PDUG01000001">
    <property type="protein sequence ID" value="PIC50109.1"/>
    <property type="molecule type" value="Genomic_DNA"/>
</dbReference>
<evidence type="ECO:0000313" key="5">
    <source>
        <dbReference type="Proteomes" id="UP000230233"/>
    </source>
</evidence>
<keyword evidence="5" id="KW-1185">Reference proteome</keyword>
<dbReference type="PANTHER" id="PTHR28524">
    <property type="entry name" value="SUCCINATE DEHYDROGENASE ASSEMBLY FACTOR 4, MITOCHONDRIAL"/>
    <property type="match status" value="1"/>
</dbReference>
<name>A0A2G5VEA7_9PELO</name>
<organism evidence="4 5">
    <name type="scientific">Caenorhabditis nigoni</name>
    <dbReference type="NCBI Taxonomy" id="1611254"/>
    <lineage>
        <taxon>Eukaryota</taxon>
        <taxon>Metazoa</taxon>
        <taxon>Ecdysozoa</taxon>
        <taxon>Nematoda</taxon>
        <taxon>Chromadorea</taxon>
        <taxon>Rhabditida</taxon>
        <taxon>Rhabditina</taxon>
        <taxon>Rhabditomorpha</taxon>
        <taxon>Rhabditoidea</taxon>
        <taxon>Rhabditidae</taxon>
        <taxon>Peloderinae</taxon>
        <taxon>Caenorhabditis</taxon>
    </lineage>
</organism>
<dbReference type="Proteomes" id="UP000230233">
    <property type="component" value="Chromosome I"/>
</dbReference>
<evidence type="ECO:0000256" key="2">
    <source>
        <dbReference type="ARBA" id="ARBA00022170"/>
    </source>
</evidence>
<feature type="compositionally biased region" description="Basic and acidic residues" evidence="3">
    <location>
        <begin position="86"/>
        <end position="99"/>
    </location>
</feature>
<dbReference type="PANTHER" id="PTHR28524:SF3">
    <property type="entry name" value="SUCCINATE DEHYDROGENASE ASSEMBLY FACTOR 4, MITOCHONDRIAL"/>
    <property type="match status" value="1"/>
</dbReference>
<gene>
    <name evidence="4" type="primary">Cni-W02D3.12</name>
    <name evidence="4" type="synonym">Cnig_chr_I.g1143</name>
    <name evidence="4" type="ORF">B9Z55_001143</name>
</gene>
<feature type="compositionally biased region" description="Basic and acidic residues" evidence="3">
    <location>
        <begin position="48"/>
        <end position="61"/>
    </location>
</feature>
<dbReference type="STRING" id="1611254.A0A2G5VEA7"/>
<dbReference type="Pfam" id="PF07896">
    <property type="entry name" value="DUF1674"/>
    <property type="match status" value="1"/>
</dbReference>
<dbReference type="OrthoDB" id="201362at2759"/>